<dbReference type="PIRSF" id="PIRSF000102">
    <property type="entry name" value="Lac_mal_DH"/>
    <property type="match status" value="1"/>
</dbReference>
<feature type="binding site" evidence="5">
    <location>
        <position position="85"/>
    </location>
    <ligand>
        <name>substrate</name>
    </ligand>
</feature>
<evidence type="ECO:0000259" key="8">
    <source>
        <dbReference type="Pfam" id="PF00056"/>
    </source>
</evidence>
<dbReference type="SUPFAM" id="SSF51735">
    <property type="entry name" value="NAD(P)-binding Rossmann-fold domains"/>
    <property type="match status" value="1"/>
</dbReference>
<dbReference type="RefSeq" id="WP_012957917.1">
    <property type="nucleotide sequence ID" value="NZ_CP144224.1"/>
</dbReference>
<dbReference type="Pfam" id="PF02866">
    <property type="entry name" value="Ldh_1_C"/>
    <property type="match status" value="1"/>
</dbReference>
<feature type="binding site" evidence="5">
    <location>
        <position position="147"/>
    </location>
    <ligand>
        <name>substrate</name>
    </ligand>
</feature>
<feature type="binding site" evidence="5">
    <location>
        <position position="117"/>
    </location>
    <ligand>
        <name>substrate</name>
    </ligand>
</feature>
<feature type="active site" description="Proton acceptor" evidence="4">
    <location>
        <position position="172"/>
    </location>
</feature>
<evidence type="ECO:0000313" key="11">
    <source>
        <dbReference type="Proteomes" id="UP001285636"/>
    </source>
</evidence>
<proteinExistence type="inferred from homology"/>
<comment type="similarity">
    <text evidence="1">Belongs to the LDH/MDH superfamily. LDH family.</text>
</comment>
<feature type="binding site" evidence="6">
    <location>
        <begin position="8"/>
        <end position="14"/>
    </location>
    <ligand>
        <name>NAD(+)</name>
        <dbReference type="ChEBI" id="CHEBI:57540"/>
    </ligand>
</feature>
<gene>
    <name evidence="10" type="ORF">RYX45_00815</name>
</gene>
<evidence type="ECO:0000256" key="4">
    <source>
        <dbReference type="PIRSR" id="PIRSR000102-1"/>
    </source>
</evidence>
<dbReference type="GO" id="GO:0004459">
    <property type="term" value="F:L-lactate dehydrogenase (NAD+) activity"/>
    <property type="evidence" value="ECO:0007669"/>
    <property type="project" value="TreeGrafter"/>
</dbReference>
<evidence type="ECO:0000256" key="3">
    <source>
        <dbReference type="ARBA" id="ARBA00023027"/>
    </source>
</evidence>
<dbReference type="PANTHER" id="PTHR43128">
    <property type="entry name" value="L-2-HYDROXYCARBOXYLATE DEHYDROGENASE (NAD(P)(+))"/>
    <property type="match status" value="1"/>
</dbReference>
<evidence type="ECO:0000313" key="10">
    <source>
        <dbReference type="EMBL" id="MDV2883702.1"/>
    </source>
</evidence>
<dbReference type="GO" id="GO:0006089">
    <property type="term" value="P:lactate metabolic process"/>
    <property type="evidence" value="ECO:0007669"/>
    <property type="project" value="TreeGrafter"/>
</dbReference>
<dbReference type="Pfam" id="PF00056">
    <property type="entry name" value="Ldh_1_N"/>
    <property type="match status" value="1"/>
</dbReference>
<dbReference type="InterPro" id="IPR001557">
    <property type="entry name" value="L-lactate/malate_DH"/>
</dbReference>
<dbReference type="InterPro" id="IPR001236">
    <property type="entry name" value="Lactate/malate_DH_N"/>
</dbReference>
<dbReference type="SUPFAM" id="SSF56327">
    <property type="entry name" value="LDH C-terminal domain-like"/>
    <property type="match status" value="1"/>
</dbReference>
<feature type="domain" description="Lactate/malate dehydrogenase C-terminal" evidence="9">
    <location>
        <begin position="144"/>
        <end position="299"/>
    </location>
</feature>
<protein>
    <recommendedName>
        <fullName evidence="12">Malate dehydrogenase</fullName>
    </recommendedName>
</protein>
<feature type="domain" description="Lactate/malate dehydrogenase N-terminal" evidence="8">
    <location>
        <begin position="3"/>
        <end position="139"/>
    </location>
</feature>
<keyword evidence="3 6" id="KW-0520">NAD</keyword>
<feature type="binding site" evidence="6">
    <location>
        <position position="92"/>
    </location>
    <ligand>
        <name>NAD(+)</name>
        <dbReference type="ChEBI" id="CHEBI:57540"/>
    </ligand>
</feature>
<evidence type="ECO:0000256" key="7">
    <source>
        <dbReference type="RuleBase" id="RU003369"/>
    </source>
</evidence>
<evidence type="ECO:0000256" key="1">
    <source>
        <dbReference type="ARBA" id="ARBA00006054"/>
    </source>
</evidence>
<organism evidence="10 11">
    <name type="scientific">Alkalihalophilus pseudofirmus</name>
    <name type="common">Bacillus pseudofirmus</name>
    <dbReference type="NCBI Taxonomy" id="79885"/>
    <lineage>
        <taxon>Bacteria</taxon>
        <taxon>Bacillati</taxon>
        <taxon>Bacillota</taxon>
        <taxon>Bacilli</taxon>
        <taxon>Bacillales</taxon>
        <taxon>Bacillaceae</taxon>
        <taxon>Alkalihalophilus</taxon>
    </lineage>
</organism>
<dbReference type="Gene3D" id="3.90.110.10">
    <property type="entry name" value="Lactate dehydrogenase/glycoside hydrolase, family 4, C-terminal"/>
    <property type="match status" value="1"/>
</dbReference>
<dbReference type="Gene3D" id="3.40.50.720">
    <property type="entry name" value="NAD(P)-binding Rossmann-like Domain"/>
    <property type="match status" value="1"/>
</dbReference>
<dbReference type="Proteomes" id="UP001285636">
    <property type="component" value="Unassembled WGS sequence"/>
</dbReference>
<dbReference type="InterPro" id="IPR015955">
    <property type="entry name" value="Lactate_DH/Glyco_Ohase_4_C"/>
</dbReference>
<accession>A0AAJ2NJT6</accession>
<dbReference type="PRINTS" id="PR00086">
    <property type="entry name" value="LLDHDRGNASE"/>
</dbReference>
<evidence type="ECO:0000259" key="9">
    <source>
        <dbReference type="Pfam" id="PF02866"/>
    </source>
</evidence>
<keyword evidence="2 7" id="KW-0560">Oxidoreductase</keyword>
<evidence type="ECO:0000256" key="5">
    <source>
        <dbReference type="PIRSR" id="PIRSR000102-2"/>
    </source>
</evidence>
<dbReference type="AlphaFoldDB" id="A0AAJ2NJT6"/>
<comment type="caution">
    <text evidence="10">The sequence shown here is derived from an EMBL/GenBank/DDBJ whole genome shotgun (WGS) entry which is preliminary data.</text>
</comment>
<dbReference type="PANTHER" id="PTHR43128:SF16">
    <property type="entry name" value="L-LACTATE DEHYDROGENASE"/>
    <property type="match status" value="1"/>
</dbReference>
<feature type="binding site" evidence="6">
    <location>
        <position position="34"/>
    </location>
    <ligand>
        <name>NAD(+)</name>
        <dbReference type="ChEBI" id="CHEBI:57540"/>
    </ligand>
</feature>
<name>A0AAJ2NJT6_ALKPS</name>
<dbReference type="InterPro" id="IPR022383">
    <property type="entry name" value="Lactate/malate_DH_C"/>
</dbReference>
<dbReference type="InterPro" id="IPR036291">
    <property type="entry name" value="NAD(P)-bd_dom_sf"/>
</dbReference>
<evidence type="ECO:0008006" key="12">
    <source>
        <dbReference type="Google" id="ProtNLM"/>
    </source>
</evidence>
<reference evidence="10" key="1">
    <citation type="submission" date="2023-10" db="EMBL/GenBank/DDBJ databases">
        <title>Screening of Alkalihalophilus pseudofirmusBZ-TG-HK211 and Its Alleviation of Salt Stress on Rapeseed Growth.</title>
        <authorList>
            <person name="Zhao B."/>
            <person name="Guo T."/>
        </authorList>
    </citation>
    <scope>NUCLEOTIDE SEQUENCE</scope>
    <source>
        <strain evidence="10">BZ-TG-HK211</strain>
    </source>
</reference>
<dbReference type="EMBL" id="JAWJAY010000001">
    <property type="protein sequence ID" value="MDV2883702.1"/>
    <property type="molecule type" value="Genomic_DNA"/>
</dbReference>
<feature type="binding site" evidence="5">
    <location>
        <position position="79"/>
    </location>
    <ligand>
        <name>substrate</name>
    </ligand>
</feature>
<evidence type="ECO:0000256" key="6">
    <source>
        <dbReference type="PIRSR" id="PIRSR000102-3"/>
    </source>
</evidence>
<evidence type="ECO:0000256" key="2">
    <source>
        <dbReference type="ARBA" id="ARBA00023002"/>
    </source>
</evidence>
<sequence>MYKVSIIGAAGTLGAAIAYDLASNIEITEICLLDVNEKLLLNHLLDLQNAFPNKDIYSGSYENLKNSDVVVITAGIPNRNDVSSRNEFLEGNLKLFKEFGKKLSIHAPDSIIITASNPVDILNYYLYKEFGFSRHKLIGYTMNDSLRFEWAIRKVMKLTPTDYVFSPVIGEHGSSQVPLFSQVVINKFSSTVPYDIKEKILNELNGWFHKFNKLSINRTTGWTTARGMGQVINKLLSLQSSTIIGSAILNGEYGVSNVSLGVPLTISNKGILSIDEWEISKDERGKFEKSAKFVDDTIEVYLNRVT</sequence>